<organism evidence="10 11">
    <name type="scientific">Sphingomonas sediminicola</name>
    <dbReference type="NCBI Taxonomy" id="386874"/>
    <lineage>
        <taxon>Bacteria</taxon>
        <taxon>Pseudomonadati</taxon>
        <taxon>Pseudomonadota</taxon>
        <taxon>Alphaproteobacteria</taxon>
        <taxon>Sphingomonadales</taxon>
        <taxon>Sphingomonadaceae</taxon>
        <taxon>Sphingomonas</taxon>
    </lineage>
</organism>
<keyword evidence="4" id="KW-1003">Cell membrane</keyword>
<evidence type="ECO:0000256" key="4">
    <source>
        <dbReference type="ARBA" id="ARBA00022475"/>
    </source>
</evidence>
<feature type="transmembrane region" description="Helical" evidence="9">
    <location>
        <begin position="359"/>
        <end position="377"/>
    </location>
</feature>
<dbReference type="InterPro" id="IPR002293">
    <property type="entry name" value="AA/rel_permease1"/>
</dbReference>
<dbReference type="PIRSF" id="PIRSF006060">
    <property type="entry name" value="AA_transporter"/>
    <property type="match status" value="1"/>
</dbReference>
<evidence type="ECO:0000256" key="6">
    <source>
        <dbReference type="ARBA" id="ARBA00022989"/>
    </source>
</evidence>
<feature type="transmembrane region" description="Helical" evidence="9">
    <location>
        <begin position="257"/>
        <end position="283"/>
    </location>
</feature>
<sequence>MFSIVVGSIIGAGIFVLPVSLAPLGWNAAIGWIVSGSGALCLAFALAKLARGGHGIQAHIAEKFGAIPAFIAAWGFWCGAWTSGPLLALAASAALSRIDPQIDAFITPLAVAFVIILTAVNALGIRAAGRMQVLTTAIKIIPLFAVILIVLLHVGRGEPLQPMAASPISLDNIATAAALTLFAITGFENATAPVDKIGNAKRIVPLAMLLGTTFVALLYLLSSTSVSLLLSSSAVSSSPAPFADALASEWGETAVQAAAFCVAVSAFGCLNAGILACGELTYAMALKGDLPKLFAHTRKDGTPVYAQCLSAALGIGLIFLNSSRDTANLFTFIIRLALVGNLYLYLIGTAAALRSTKGAASRILVVVGVAFVLFAFYGAGLEANLWGLLLIATGLTVRTATRVTRSRRLAQAF</sequence>
<name>A0ABX6T7X5_9SPHN</name>
<feature type="transmembrane region" description="Helical" evidence="9">
    <location>
        <begin position="71"/>
        <end position="93"/>
    </location>
</feature>
<gene>
    <name evidence="10" type="ORF">H9L14_00050</name>
</gene>
<feature type="transmembrane region" description="Helical" evidence="9">
    <location>
        <begin position="329"/>
        <end position="347"/>
    </location>
</feature>
<evidence type="ECO:0000256" key="3">
    <source>
        <dbReference type="ARBA" id="ARBA00021069"/>
    </source>
</evidence>
<keyword evidence="5 9" id="KW-0812">Transmembrane</keyword>
<evidence type="ECO:0000313" key="10">
    <source>
        <dbReference type="EMBL" id="QNP45770.1"/>
    </source>
</evidence>
<feature type="transmembrane region" description="Helical" evidence="9">
    <location>
        <begin position="304"/>
        <end position="323"/>
    </location>
</feature>
<feature type="transmembrane region" description="Helical" evidence="9">
    <location>
        <begin position="105"/>
        <end position="124"/>
    </location>
</feature>
<evidence type="ECO:0000256" key="2">
    <source>
        <dbReference type="ARBA" id="ARBA00008220"/>
    </source>
</evidence>
<feature type="transmembrane region" description="Helical" evidence="9">
    <location>
        <begin position="173"/>
        <end position="191"/>
    </location>
</feature>
<evidence type="ECO:0000256" key="9">
    <source>
        <dbReference type="SAM" id="Phobius"/>
    </source>
</evidence>
<protein>
    <recommendedName>
        <fullName evidence="3">Arginine/agmatine antiporter</fullName>
    </recommendedName>
</protein>
<evidence type="ECO:0000256" key="8">
    <source>
        <dbReference type="ARBA" id="ARBA00045636"/>
    </source>
</evidence>
<evidence type="ECO:0000313" key="11">
    <source>
        <dbReference type="Proteomes" id="UP000516105"/>
    </source>
</evidence>
<feature type="transmembrane region" description="Helical" evidence="9">
    <location>
        <begin position="383"/>
        <end position="401"/>
    </location>
</feature>
<reference evidence="10 11" key="1">
    <citation type="submission" date="2020-08" db="EMBL/GenBank/DDBJ databases">
        <title>Genome sequence of Sphingomonas sediminicola KACC 15039T.</title>
        <authorList>
            <person name="Hyun D.-W."/>
            <person name="Bae J.-W."/>
        </authorList>
    </citation>
    <scope>NUCLEOTIDE SEQUENCE [LARGE SCALE GENOMIC DNA]</scope>
    <source>
        <strain evidence="10 11">KACC 15039</strain>
    </source>
</reference>
<dbReference type="Pfam" id="PF13520">
    <property type="entry name" value="AA_permease_2"/>
    <property type="match status" value="1"/>
</dbReference>
<dbReference type="Proteomes" id="UP000516105">
    <property type="component" value="Chromosome"/>
</dbReference>
<comment type="subcellular location">
    <subcellularLocation>
        <location evidence="1">Cell membrane</location>
        <topology evidence="1">Multi-pass membrane protein</topology>
    </subcellularLocation>
</comment>
<comment type="similarity">
    <text evidence="2">Belongs to the amino acid-polyamine-organocation (APC) superfamily. Basic amino acid/polyamine antiporter (APA) (TC 2.A.3.2) family.</text>
</comment>
<keyword evidence="7 9" id="KW-0472">Membrane</keyword>
<feature type="transmembrane region" description="Helical" evidence="9">
    <location>
        <begin position="203"/>
        <end position="221"/>
    </location>
</feature>
<feature type="transmembrane region" description="Helical" evidence="9">
    <location>
        <begin position="31"/>
        <end position="50"/>
    </location>
</feature>
<comment type="function">
    <text evidence="8">Major component of the acid-resistance (AR) system allowing enteric pathogens to survive the acidic environment in the stomach. Exchanges extracellular arginine for its intracellular decarboxylation product agmatine (Agm) thereby expelling intracellular protons. Probably undergoes several conformational states in order to translocate the substrate across the membrane; keeps the substrate accessible to only 1 side of the membrane at a time by opening and closing 3 membrane-internal gates.</text>
</comment>
<dbReference type="PANTHER" id="PTHR42770">
    <property type="entry name" value="AMINO ACID TRANSPORTER-RELATED"/>
    <property type="match status" value="1"/>
</dbReference>
<accession>A0ABX6T7X5</accession>
<dbReference type="RefSeq" id="WP_187708723.1">
    <property type="nucleotide sequence ID" value="NZ_CP060782.1"/>
</dbReference>
<dbReference type="Gene3D" id="1.20.1740.10">
    <property type="entry name" value="Amino acid/polyamine transporter I"/>
    <property type="match status" value="1"/>
</dbReference>
<dbReference type="EMBL" id="CP060782">
    <property type="protein sequence ID" value="QNP45770.1"/>
    <property type="molecule type" value="Genomic_DNA"/>
</dbReference>
<dbReference type="InterPro" id="IPR050367">
    <property type="entry name" value="APC_superfamily"/>
</dbReference>
<feature type="transmembrane region" description="Helical" evidence="9">
    <location>
        <begin position="136"/>
        <end position="153"/>
    </location>
</feature>
<dbReference type="PANTHER" id="PTHR42770:SF18">
    <property type="entry name" value="ARGININE_AGMATINE ANTIPORTER"/>
    <property type="match status" value="1"/>
</dbReference>
<keyword evidence="11" id="KW-1185">Reference proteome</keyword>
<evidence type="ECO:0000256" key="7">
    <source>
        <dbReference type="ARBA" id="ARBA00023136"/>
    </source>
</evidence>
<keyword evidence="6 9" id="KW-1133">Transmembrane helix</keyword>
<evidence type="ECO:0000256" key="1">
    <source>
        <dbReference type="ARBA" id="ARBA00004651"/>
    </source>
</evidence>
<evidence type="ECO:0000256" key="5">
    <source>
        <dbReference type="ARBA" id="ARBA00022692"/>
    </source>
</evidence>
<proteinExistence type="inferred from homology"/>